<protein>
    <submittedName>
        <fullName evidence="1">Uncharacterized protein</fullName>
    </submittedName>
</protein>
<organism evidence="1 2">
    <name type="scientific">Leptospira interrogans serovar Pyrogenes str. 200701872</name>
    <dbReference type="NCBI Taxonomy" id="1193029"/>
    <lineage>
        <taxon>Bacteria</taxon>
        <taxon>Pseudomonadati</taxon>
        <taxon>Spirochaetota</taxon>
        <taxon>Spirochaetia</taxon>
        <taxon>Leptospirales</taxon>
        <taxon>Leptospiraceae</taxon>
        <taxon>Leptospira</taxon>
    </lineage>
</organism>
<name>M6ZE79_LEPIR</name>
<accession>M6ZE79</accession>
<sequence length="37" mass="4667">MIFFFFRNPAHFHFRKKTDSMQVKIRVLRSNLKCFKF</sequence>
<dbReference type="AlphaFoldDB" id="M6ZE79"/>
<evidence type="ECO:0000313" key="2">
    <source>
        <dbReference type="Proteomes" id="UP000012117"/>
    </source>
</evidence>
<reference evidence="1 2" key="1">
    <citation type="submission" date="2013-01" db="EMBL/GenBank/DDBJ databases">
        <authorList>
            <person name="Harkins D.M."/>
            <person name="Durkin A.S."/>
            <person name="Brinkac L.M."/>
            <person name="Haft D.H."/>
            <person name="Selengut J.D."/>
            <person name="Sanka R."/>
            <person name="DePew J."/>
            <person name="Purushe J."/>
            <person name="Picardeau M."/>
            <person name="Werts C."/>
            <person name="Goarant C."/>
            <person name="Vinetz J.M."/>
            <person name="Sutton G.G."/>
            <person name="Nierman W.C."/>
            <person name="Fouts D.E."/>
        </authorList>
    </citation>
    <scope>NUCLEOTIDE SEQUENCE [LARGE SCALE GENOMIC DNA]</scope>
    <source>
        <strain evidence="1 2">200701872</strain>
    </source>
</reference>
<dbReference type="EMBL" id="AKWN02000486">
    <property type="protein sequence ID" value="EMP04803.1"/>
    <property type="molecule type" value="Genomic_DNA"/>
</dbReference>
<comment type="caution">
    <text evidence="1">The sequence shown here is derived from an EMBL/GenBank/DDBJ whole genome shotgun (WGS) entry which is preliminary data.</text>
</comment>
<dbReference type="BioCyc" id="LINT1193029:G11R4-1781-MONOMER"/>
<dbReference type="Proteomes" id="UP000012117">
    <property type="component" value="Unassembled WGS sequence"/>
</dbReference>
<gene>
    <name evidence="1" type="ORF">LEP1GSC124_4712</name>
</gene>
<proteinExistence type="predicted"/>
<evidence type="ECO:0000313" key="1">
    <source>
        <dbReference type="EMBL" id="EMP04803.1"/>
    </source>
</evidence>